<proteinExistence type="predicted"/>
<reference evidence="2" key="1">
    <citation type="submission" date="2016-10" db="EMBL/GenBank/DDBJ databases">
        <authorList>
            <person name="Varghese N."/>
            <person name="Submissions S."/>
        </authorList>
    </citation>
    <scope>NUCLEOTIDE SEQUENCE [LARGE SCALE GENOMIC DNA]</scope>
    <source>
        <strain evidence="2">DSM 217</strain>
    </source>
</reference>
<protein>
    <submittedName>
        <fullName evidence="1">Uncharacterized protein</fullName>
    </submittedName>
</protein>
<organism evidence="1 2">
    <name type="scientific">Thiocapsa roseopersicina</name>
    <dbReference type="NCBI Taxonomy" id="1058"/>
    <lineage>
        <taxon>Bacteria</taxon>
        <taxon>Pseudomonadati</taxon>
        <taxon>Pseudomonadota</taxon>
        <taxon>Gammaproteobacteria</taxon>
        <taxon>Chromatiales</taxon>
        <taxon>Chromatiaceae</taxon>
        <taxon>Thiocapsa</taxon>
    </lineage>
</organism>
<evidence type="ECO:0000313" key="1">
    <source>
        <dbReference type="EMBL" id="SDW21283.1"/>
    </source>
</evidence>
<dbReference type="STRING" id="1058.SAMN05421783_102119"/>
<gene>
    <name evidence="1" type="ORF">SAMN05421783_102119</name>
</gene>
<dbReference type="Proteomes" id="UP000198816">
    <property type="component" value="Unassembled WGS sequence"/>
</dbReference>
<keyword evidence="2" id="KW-1185">Reference proteome</keyword>
<dbReference type="AlphaFoldDB" id="A0A1H2RP51"/>
<sequence length="106" mass="11833">MQLNLDPTLFEEQQFILVRELVQNIRVKLQEVGLSGEKLEEATASIAFSVASTIDDTSAIEVDGKEVHPYLTFRTSDEALTHCGENSYTHEFVYEALQILSGKGDL</sequence>
<evidence type="ECO:0000313" key="2">
    <source>
        <dbReference type="Proteomes" id="UP000198816"/>
    </source>
</evidence>
<dbReference type="EMBL" id="FNNZ01000002">
    <property type="protein sequence ID" value="SDW21283.1"/>
    <property type="molecule type" value="Genomic_DNA"/>
</dbReference>
<accession>A0A1H2RP51</accession>
<dbReference type="RefSeq" id="WP_093028100.1">
    <property type="nucleotide sequence ID" value="NZ_FNNZ01000002.1"/>
</dbReference>
<name>A0A1H2RP51_THIRO</name>
<dbReference type="OrthoDB" id="8852533at2"/>